<proteinExistence type="predicted"/>
<sequence length="141" mass="16236">MLSWNLWGKAFRVRKSQNTWKEERMDGSKCLLVCKRSLELLNNAFHDLIMKDIGKTLLASLVVLGLITVRNTMANSKSEDTGTKQAEITWASSPFSDPQDLVHPRLKRAPGGLIYWSKKLLCKTRHENEETILESMKNYRQ</sequence>
<feature type="non-terminal residue" evidence="1">
    <location>
        <position position="1"/>
    </location>
</feature>
<dbReference type="AlphaFoldDB" id="A0A8J2NQ45"/>
<evidence type="ECO:0000313" key="1">
    <source>
        <dbReference type="EMBL" id="CAG7695256.1"/>
    </source>
</evidence>
<comment type="caution">
    <text evidence="1">The sequence shown here is derived from an EMBL/GenBank/DDBJ whole genome shotgun (WGS) entry which is preliminary data.</text>
</comment>
<reference evidence="1" key="1">
    <citation type="submission" date="2021-06" db="EMBL/GenBank/DDBJ databases">
        <authorList>
            <person name="Hodson N. C."/>
            <person name="Mongue J. A."/>
            <person name="Jaron S. K."/>
        </authorList>
    </citation>
    <scope>NUCLEOTIDE SEQUENCE</scope>
</reference>
<gene>
    <name evidence="1" type="ORF">AFUS01_LOCUS3883</name>
</gene>
<name>A0A8J2NQ45_9HEXA</name>
<dbReference type="Proteomes" id="UP000708208">
    <property type="component" value="Unassembled WGS sequence"/>
</dbReference>
<keyword evidence="2" id="KW-1185">Reference proteome</keyword>
<evidence type="ECO:0000313" key="2">
    <source>
        <dbReference type="Proteomes" id="UP000708208"/>
    </source>
</evidence>
<organism evidence="1 2">
    <name type="scientific">Allacma fusca</name>
    <dbReference type="NCBI Taxonomy" id="39272"/>
    <lineage>
        <taxon>Eukaryota</taxon>
        <taxon>Metazoa</taxon>
        <taxon>Ecdysozoa</taxon>
        <taxon>Arthropoda</taxon>
        <taxon>Hexapoda</taxon>
        <taxon>Collembola</taxon>
        <taxon>Symphypleona</taxon>
        <taxon>Sminthuridae</taxon>
        <taxon>Allacma</taxon>
    </lineage>
</organism>
<accession>A0A8J2NQ45</accession>
<protein>
    <submittedName>
        <fullName evidence="1">Uncharacterized protein</fullName>
    </submittedName>
</protein>
<dbReference type="EMBL" id="CAJVCH010023795">
    <property type="protein sequence ID" value="CAG7695256.1"/>
    <property type="molecule type" value="Genomic_DNA"/>
</dbReference>